<protein>
    <submittedName>
        <fullName evidence="2">Uncharacterized protein</fullName>
    </submittedName>
</protein>
<gene>
    <name evidence="2" type="ORF">PGTUg99_028307</name>
</gene>
<feature type="compositionally biased region" description="Polar residues" evidence="1">
    <location>
        <begin position="101"/>
        <end position="110"/>
    </location>
</feature>
<feature type="compositionally biased region" description="Polar residues" evidence="1">
    <location>
        <begin position="368"/>
        <end position="380"/>
    </location>
</feature>
<sequence>MVSHSSIPPKSSAAHRALGVPVQEELLNLSSAARSRLYVTSSGGIGNVNTPDSTNQNPHRGSLNPLSPGNVLKLPWKKNKRVPVKGSLYISPSSPESSQSDCATWQSTTDSRSDENHSSISSTGAHSSRILDAVSLWNLKTPSESKFPPPVQPFSPPPAVPLRNHQSMEIIKANSDLGPSGSRSPLCSPSAYNASSSLRSLSIPPSHEQTSSGQFGERISSKPRDDGLRGPGFHPDYFSQSAQSTEASTATTQSKDTLWDAQPEKSLTNIRFADHLANVKIAEAQTMRNLLSPSPHLRQNGPGPKLNGSCPSRAMSVDIPSRLKPSGSLKKYPDPPAKAQFPALVSRSDEAGPPVRVNEVVPRASVAKRSQSQDAPSRSPLSLIHNLDGAGGWSSLRSSLDVNNGPPSNAPVSFSDLVVDPDGFLVVMSPASRSATPQTEKKASVDEGRTPINSSPPTSPMKYLDLINSAAVSAGTKARGRRRTQVEGITTENASETGHNATSHTRMNSSCSLESSCCSHDSNASSGGVDHKSYPSGSSATSSMRSSVGGKEEERPSPPNRRSSTDQLSPTEDMSDSLELEDELEGVKLMIGSRAVCPKFPLQHLQYRQLQPQLRQPLLPPILLTPSSPSTNKESQQQTSNNSSLGQILGFYQHGSTTGSQSSTDLNPPGEIGTAM</sequence>
<feature type="compositionally biased region" description="Basic and acidic residues" evidence="1">
    <location>
        <begin position="439"/>
        <end position="449"/>
    </location>
</feature>
<feature type="compositionally biased region" description="Low complexity" evidence="1">
    <location>
        <begin position="655"/>
        <end position="664"/>
    </location>
</feature>
<feature type="region of interest" description="Disordered" evidence="1">
    <location>
        <begin position="652"/>
        <end position="676"/>
    </location>
</feature>
<feature type="compositionally biased region" description="Basic and acidic residues" evidence="1">
    <location>
        <begin position="219"/>
        <end position="228"/>
    </location>
</feature>
<evidence type="ECO:0000313" key="2">
    <source>
        <dbReference type="EMBL" id="KAA1124354.1"/>
    </source>
</evidence>
<comment type="caution">
    <text evidence="2">The sequence shown here is derived from an EMBL/GenBank/DDBJ whole genome shotgun (WGS) entry which is preliminary data.</text>
</comment>
<dbReference type="EMBL" id="VDEP01000204">
    <property type="protein sequence ID" value="KAA1124354.1"/>
    <property type="molecule type" value="Genomic_DNA"/>
</dbReference>
<feature type="region of interest" description="Disordered" evidence="1">
    <location>
        <begin position="292"/>
        <end position="383"/>
    </location>
</feature>
<feature type="region of interest" description="Disordered" evidence="1">
    <location>
        <begin position="429"/>
        <end position="578"/>
    </location>
</feature>
<dbReference type="Proteomes" id="UP000325313">
    <property type="component" value="Unassembled WGS sequence"/>
</dbReference>
<feature type="compositionally biased region" description="Polar residues" evidence="1">
    <location>
        <begin position="627"/>
        <end position="642"/>
    </location>
</feature>
<name>A0A5B0RHT2_PUCGR</name>
<feature type="compositionally biased region" description="Low complexity" evidence="1">
    <location>
        <begin position="186"/>
        <end position="206"/>
    </location>
</feature>
<feature type="compositionally biased region" description="Polar residues" evidence="1">
    <location>
        <begin position="560"/>
        <end position="570"/>
    </location>
</feature>
<evidence type="ECO:0000313" key="3">
    <source>
        <dbReference type="Proteomes" id="UP000325313"/>
    </source>
</evidence>
<feature type="region of interest" description="Disordered" evidence="1">
    <location>
        <begin position="87"/>
        <end position="125"/>
    </location>
</feature>
<organism evidence="2 3">
    <name type="scientific">Puccinia graminis f. sp. tritici</name>
    <dbReference type="NCBI Taxonomy" id="56615"/>
    <lineage>
        <taxon>Eukaryota</taxon>
        <taxon>Fungi</taxon>
        <taxon>Dikarya</taxon>
        <taxon>Basidiomycota</taxon>
        <taxon>Pucciniomycotina</taxon>
        <taxon>Pucciniomycetes</taxon>
        <taxon>Pucciniales</taxon>
        <taxon>Pucciniaceae</taxon>
        <taxon>Puccinia</taxon>
    </lineage>
</organism>
<evidence type="ECO:0000256" key="1">
    <source>
        <dbReference type="SAM" id="MobiDB-lite"/>
    </source>
</evidence>
<reference evidence="2 3" key="1">
    <citation type="submission" date="2019-05" db="EMBL/GenBank/DDBJ databases">
        <title>Emergence of the Ug99 lineage of the wheat stem rust pathogen through somatic hybridization.</title>
        <authorList>
            <person name="Li F."/>
            <person name="Upadhyaya N.M."/>
            <person name="Sperschneider J."/>
            <person name="Matny O."/>
            <person name="Nguyen-Phuc H."/>
            <person name="Mago R."/>
            <person name="Raley C."/>
            <person name="Miller M.E."/>
            <person name="Silverstein K.A.T."/>
            <person name="Henningsen E."/>
            <person name="Hirsch C.D."/>
            <person name="Visser B."/>
            <person name="Pretorius Z.A."/>
            <person name="Steffenson B.J."/>
            <person name="Schwessinger B."/>
            <person name="Dodds P.N."/>
            <person name="Figueroa M."/>
        </authorList>
    </citation>
    <scope>NUCLEOTIDE SEQUENCE [LARGE SCALE GENOMIC DNA]</scope>
    <source>
        <strain evidence="2 3">Ug99</strain>
    </source>
</reference>
<feature type="region of interest" description="Disordered" evidence="1">
    <location>
        <begin position="42"/>
        <end position="72"/>
    </location>
</feature>
<feature type="compositionally biased region" description="Polar residues" evidence="1">
    <location>
        <begin position="42"/>
        <end position="67"/>
    </location>
</feature>
<dbReference type="AlphaFoldDB" id="A0A5B0RHT2"/>
<accession>A0A5B0RHT2</accession>
<feature type="compositionally biased region" description="Polar residues" evidence="1">
    <location>
        <begin position="487"/>
        <end position="508"/>
    </location>
</feature>
<feature type="region of interest" description="Disordered" evidence="1">
    <location>
        <begin position="623"/>
        <end position="642"/>
    </location>
</feature>
<feature type="region of interest" description="Disordered" evidence="1">
    <location>
        <begin position="174"/>
        <end position="260"/>
    </location>
</feature>
<feature type="compositionally biased region" description="Low complexity" evidence="1">
    <location>
        <begin position="239"/>
        <end position="254"/>
    </location>
</feature>
<feature type="compositionally biased region" description="Low complexity" evidence="1">
    <location>
        <begin position="91"/>
        <end position="100"/>
    </location>
</feature>
<proteinExistence type="predicted"/>
<feature type="compositionally biased region" description="Low complexity" evidence="1">
    <location>
        <begin position="536"/>
        <end position="549"/>
    </location>
</feature>
<feature type="compositionally biased region" description="Low complexity" evidence="1">
    <location>
        <begin position="509"/>
        <end position="526"/>
    </location>
</feature>